<proteinExistence type="predicted"/>
<evidence type="ECO:0000313" key="2">
    <source>
        <dbReference type="Proteomes" id="UP000321750"/>
    </source>
</evidence>
<evidence type="ECO:0000313" key="1">
    <source>
        <dbReference type="EMBL" id="GEP12239.1"/>
    </source>
</evidence>
<keyword evidence="2" id="KW-1185">Reference proteome</keyword>
<gene>
    <name evidence="1" type="ORF">MGN01_40840</name>
</gene>
<sequence>MDASRPRHRHFDGMEADKVMIGPLFNDSEDAEARGSLAVSRVQIRTSPAAAGDAALRGQVARRRRMVAGKGPSHNV</sequence>
<organism evidence="1 2">
    <name type="scientific">Methylobacterium gnaphalii</name>
    <dbReference type="NCBI Taxonomy" id="1010610"/>
    <lineage>
        <taxon>Bacteria</taxon>
        <taxon>Pseudomonadati</taxon>
        <taxon>Pseudomonadota</taxon>
        <taxon>Alphaproteobacteria</taxon>
        <taxon>Hyphomicrobiales</taxon>
        <taxon>Methylobacteriaceae</taxon>
        <taxon>Methylobacterium</taxon>
    </lineage>
</organism>
<accession>A0A512JQL7</accession>
<protein>
    <submittedName>
        <fullName evidence="1">Uncharacterized protein</fullName>
    </submittedName>
</protein>
<reference evidence="1 2" key="1">
    <citation type="submission" date="2019-07" db="EMBL/GenBank/DDBJ databases">
        <title>Whole genome shotgun sequence of Methylobacterium gnaphalii NBRC 107716.</title>
        <authorList>
            <person name="Hosoyama A."/>
            <person name="Uohara A."/>
            <person name="Ohji S."/>
            <person name="Ichikawa N."/>
        </authorList>
    </citation>
    <scope>NUCLEOTIDE SEQUENCE [LARGE SCALE GENOMIC DNA]</scope>
    <source>
        <strain evidence="1 2">NBRC 107716</strain>
    </source>
</reference>
<name>A0A512JQL7_9HYPH</name>
<comment type="caution">
    <text evidence="1">The sequence shown here is derived from an EMBL/GenBank/DDBJ whole genome shotgun (WGS) entry which is preliminary data.</text>
</comment>
<dbReference type="EMBL" id="BJZV01000033">
    <property type="protein sequence ID" value="GEP12239.1"/>
    <property type="molecule type" value="Genomic_DNA"/>
</dbReference>
<dbReference type="Proteomes" id="UP000321750">
    <property type="component" value="Unassembled WGS sequence"/>
</dbReference>
<dbReference type="AlphaFoldDB" id="A0A512JQL7"/>